<dbReference type="Gene3D" id="3.40.50.1950">
    <property type="entry name" value="Flavin prenyltransferase-like"/>
    <property type="match status" value="1"/>
</dbReference>
<feature type="region of interest" description="Disordered" evidence="1">
    <location>
        <begin position="165"/>
        <end position="190"/>
    </location>
</feature>
<feature type="transmembrane region" description="Helical" evidence="2">
    <location>
        <begin position="99"/>
        <end position="118"/>
    </location>
</feature>
<dbReference type="Pfam" id="PF02441">
    <property type="entry name" value="Flavoprotein"/>
    <property type="match status" value="1"/>
</dbReference>
<name>A0ABY5D8L4_9ACTN</name>
<protein>
    <submittedName>
        <fullName evidence="4">Flavoprotein</fullName>
    </submittedName>
</protein>
<keyword evidence="5" id="KW-1185">Reference proteome</keyword>
<feature type="domain" description="Flavoprotein" evidence="3">
    <location>
        <begin position="22"/>
        <end position="167"/>
    </location>
</feature>
<proteinExistence type="predicted"/>
<dbReference type="Proteomes" id="UP001055940">
    <property type="component" value="Chromosome"/>
</dbReference>
<keyword evidence="2" id="KW-0812">Transmembrane</keyword>
<keyword evidence="2" id="KW-1133">Transmembrane helix</keyword>
<reference evidence="4" key="1">
    <citation type="submission" date="2022-06" db="EMBL/GenBank/DDBJ databases">
        <authorList>
            <person name="Ping M."/>
        </authorList>
    </citation>
    <scope>NUCLEOTIDE SEQUENCE</scope>
    <source>
        <strain evidence="4">JCM11759T</strain>
    </source>
</reference>
<dbReference type="PANTHER" id="PTHR14359">
    <property type="entry name" value="HOMO-OLIGOMERIC FLAVIN CONTAINING CYS DECARBOXYLASE FAMILY"/>
    <property type="match status" value="1"/>
</dbReference>
<dbReference type="InterPro" id="IPR036551">
    <property type="entry name" value="Flavin_trans-like"/>
</dbReference>
<organism evidence="4 5">
    <name type="scientific">Nocardiopsis exhalans</name>
    <dbReference type="NCBI Taxonomy" id="163604"/>
    <lineage>
        <taxon>Bacteria</taxon>
        <taxon>Bacillati</taxon>
        <taxon>Actinomycetota</taxon>
        <taxon>Actinomycetes</taxon>
        <taxon>Streptosporangiales</taxon>
        <taxon>Nocardiopsidaceae</taxon>
        <taxon>Nocardiopsis</taxon>
    </lineage>
</organism>
<keyword evidence="2" id="KW-0472">Membrane</keyword>
<dbReference type="InterPro" id="IPR003382">
    <property type="entry name" value="Flavoprotein"/>
</dbReference>
<feature type="transmembrane region" description="Helical" evidence="2">
    <location>
        <begin position="124"/>
        <end position="144"/>
    </location>
</feature>
<dbReference type="SUPFAM" id="SSF52507">
    <property type="entry name" value="Homo-oligomeric flavin-containing Cys decarboxylases, HFCD"/>
    <property type="match status" value="1"/>
</dbReference>
<dbReference type="RefSeq" id="WP_254419710.1">
    <property type="nucleotide sequence ID" value="NZ_BAAAJB010000017.1"/>
</dbReference>
<evidence type="ECO:0000259" key="3">
    <source>
        <dbReference type="Pfam" id="PF02441"/>
    </source>
</evidence>
<evidence type="ECO:0000256" key="2">
    <source>
        <dbReference type="SAM" id="Phobius"/>
    </source>
</evidence>
<accession>A0ABY5D8L4</accession>
<dbReference type="EMBL" id="CP099837">
    <property type="protein sequence ID" value="USY20674.1"/>
    <property type="molecule type" value="Genomic_DNA"/>
</dbReference>
<evidence type="ECO:0000313" key="4">
    <source>
        <dbReference type="EMBL" id="USY20674.1"/>
    </source>
</evidence>
<sequence>MEKKRTPPKSPPPKNPPEQSGKRVLVAATGSIATPNLPAYLGGLRERLGGTYTVLLTPTAASFLPPETAALFAERVVSGESPENWPTDKPSRLVADHDVLVVLPATANTLAVAAAGAAPNRLGTVILSADFPVVFFPVMGALMWEKAAVQRNVAQLREDGHLVPEPVWHEGFDPGTGRRSNHPSLPSPEQAAEVVGELLTVPRGNRGNHCRPEVS</sequence>
<evidence type="ECO:0000256" key="1">
    <source>
        <dbReference type="SAM" id="MobiDB-lite"/>
    </source>
</evidence>
<feature type="region of interest" description="Disordered" evidence="1">
    <location>
        <begin position="1"/>
        <end position="23"/>
    </location>
</feature>
<evidence type="ECO:0000313" key="5">
    <source>
        <dbReference type="Proteomes" id="UP001055940"/>
    </source>
</evidence>
<gene>
    <name evidence="4" type="ORF">NE857_03185</name>
</gene>
<dbReference type="PANTHER" id="PTHR14359:SF6">
    <property type="entry name" value="PHOSPHOPANTOTHENOYLCYSTEINE DECARBOXYLASE"/>
    <property type="match status" value="1"/>
</dbReference>